<organism evidence="2 3">
    <name type="scientific">Tritrichomonas musculus</name>
    <dbReference type="NCBI Taxonomy" id="1915356"/>
    <lineage>
        <taxon>Eukaryota</taxon>
        <taxon>Metamonada</taxon>
        <taxon>Parabasalia</taxon>
        <taxon>Tritrichomonadida</taxon>
        <taxon>Tritrichomonadidae</taxon>
        <taxon>Tritrichomonas</taxon>
    </lineage>
</organism>
<feature type="compositionally biased region" description="Basic and acidic residues" evidence="1">
    <location>
        <begin position="87"/>
        <end position="101"/>
    </location>
</feature>
<protein>
    <recommendedName>
        <fullName evidence="4">Centromere protein J C-terminal domain-containing protein</fullName>
    </recommendedName>
</protein>
<evidence type="ECO:0000313" key="2">
    <source>
        <dbReference type="EMBL" id="KAK8898730.1"/>
    </source>
</evidence>
<evidence type="ECO:0000313" key="3">
    <source>
        <dbReference type="Proteomes" id="UP001470230"/>
    </source>
</evidence>
<feature type="compositionally biased region" description="Basic and acidic residues" evidence="1">
    <location>
        <begin position="593"/>
        <end position="604"/>
    </location>
</feature>
<accession>A0ABR2L905</accession>
<name>A0ABR2L905_9EUKA</name>
<feature type="region of interest" description="Disordered" evidence="1">
    <location>
        <begin position="73"/>
        <end position="101"/>
    </location>
</feature>
<reference evidence="2 3" key="1">
    <citation type="submission" date="2024-04" db="EMBL/GenBank/DDBJ databases">
        <title>Tritrichomonas musculus Genome.</title>
        <authorList>
            <person name="Alves-Ferreira E."/>
            <person name="Grigg M."/>
            <person name="Lorenzi H."/>
            <person name="Galac M."/>
        </authorList>
    </citation>
    <scope>NUCLEOTIDE SEQUENCE [LARGE SCALE GENOMIC DNA]</scope>
    <source>
        <strain evidence="2 3">EAF2021</strain>
    </source>
</reference>
<gene>
    <name evidence="2" type="ORF">M9Y10_001022</name>
</gene>
<feature type="compositionally biased region" description="Polar residues" evidence="1">
    <location>
        <begin position="532"/>
        <end position="547"/>
    </location>
</feature>
<evidence type="ECO:0008006" key="4">
    <source>
        <dbReference type="Google" id="ProtNLM"/>
    </source>
</evidence>
<evidence type="ECO:0000256" key="1">
    <source>
        <dbReference type="SAM" id="MobiDB-lite"/>
    </source>
</evidence>
<feature type="compositionally biased region" description="Low complexity" evidence="1">
    <location>
        <begin position="453"/>
        <end position="465"/>
    </location>
</feature>
<proteinExistence type="predicted"/>
<feature type="region of interest" description="Disordered" evidence="1">
    <location>
        <begin position="479"/>
        <end position="517"/>
    </location>
</feature>
<keyword evidence="3" id="KW-1185">Reference proteome</keyword>
<feature type="compositionally biased region" description="Basic and acidic residues" evidence="1">
    <location>
        <begin position="486"/>
        <end position="499"/>
    </location>
</feature>
<sequence>MQYNSSLSSAWSIDSNLEDSIFGSAVKSSRFSTLSTPELKDSTPNINSNQFIETPPTAINEITSSKSEISIGEKQVDSFKSSSGLQNEKKNPPVFETPKRRDLRQDTFQTPKEPKGIGFPSPSPSNKTFSLNLLKTPNNKKNPYSSSVFSTPRVVSGKMASPCSRQTIEAIQKVLNLDIIHSWRKTTTDQFENNQKEDHQSNTNDIKIINNEDLIKNDHESYSKNRDDFVHTANDTNNDTNDSNNIINDDNQLDENNFLEKDSSEFITNDINISQYFSTNSTPSKFFRSPRFDPSLIDAQNKEDASFYELISIKNIPYYQINNKTIIEKKNQSEISKNFISNPTKVEMNTNSNTKYSKYENDLDGANVKKHKFRIVEDNQKESQNILIPESVKVFVPMNLQQTKHSSQNELPNQQESKSEISIQNQSENIIKFQSPASSRPEKIYTSPDSLKNQNLNNTNNNTIFSSTSQTSKIFVPEKLSNDSPEVEHNLQKSIETKDVPPSSLQISNKTQENQPETYIEKQTEKPIHFQSPPSNSSQTISTPPNSVNLKFRIIEEKSNQENDIKPHYIPIPQTDKVFVPSNPKQSDAAPQNEHDINNNKGEEITNTSTTEAQLSSNKPFSKFPLTSPNSRIRGYRMKDDVYSKIMKEEEERRIKELDDKFKAPRSPKTQKSKTILPNHQLECIAIKKSYRYYVDEGEITILTNGKEFIIKKSGVFDLIKGKKVILENKSNMPAVISKSSRT</sequence>
<dbReference type="Proteomes" id="UP001470230">
    <property type="component" value="Unassembled WGS sequence"/>
</dbReference>
<dbReference type="EMBL" id="JAPFFF010000001">
    <property type="protein sequence ID" value="KAK8898730.1"/>
    <property type="molecule type" value="Genomic_DNA"/>
</dbReference>
<feature type="compositionally biased region" description="Polar residues" evidence="1">
    <location>
        <begin position="605"/>
        <end position="628"/>
    </location>
</feature>
<feature type="region of interest" description="Disordered" evidence="1">
    <location>
        <begin position="528"/>
        <end position="547"/>
    </location>
</feature>
<comment type="caution">
    <text evidence="2">The sequence shown here is derived from an EMBL/GenBank/DDBJ whole genome shotgun (WGS) entry which is preliminary data.</text>
</comment>
<feature type="region of interest" description="Disordered" evidence="1">
    <location>
        <begin position="228"/>
        <end position="251"/>
    </location>
</feature>
<feature type="compositionally biased region" description="Polar residues" evidence="1">
    <location>
        <begin position="503"/>
        <end position="517"/>
    </location>
</feature>
<feature type="region of interest" description="Disordered" evidence="1">
    <location>
        <begin position="432"/>
        <end position="465"/>
    </location>
</feature>
<feature type="region of interest" description="Disordered" evidence="1">
    <location>
        <begin position="581"/>
        <end position="628"/>
    </location>
</feature>
<feature type="compositionally biased region" description="Low complexity" evidence="1">
    <location>
        <begin position="234"/>
        <end position="251"/>
    </location>
</feature>